<feature type="region of interest" description="Disordered" evidence="2">
    <location>
        <begin position="327"/>
        <end position="372"/>
    </location>
</feature>
<dbReference type="AlphaFoldDB" id="B7KJQ3"/>
<proteinExistence type="predicted"/>
<evidence type="ECO:0000256" key="1">
    <source>
        <dbReference type="SAM" id="Coils"/>
    </source>
</evidence>
<accession>B7KJQ3</accession>
<feature type="compositionally biased region" description="Polar residues" evidence="2">
    <location>
        <begin position="299"/>
        <end position="309"/>
    </location>
</feature>
<feature type="compositionally biased region" description="Low complexity" evidence="2">
    <location>
        <begin position="350"/>
        <end position="364"/>
    </location>
</feature>
<organism evidence="3 4">
    <name type="scientific">Gloeothece citriformis (strain PCC 7424)</name>
    <name type="common">Cyanothece sp. (strain PCC 7424)</name>
    <dbReference type="NCBI Taxonomy" id="65393"/>
    <lineage>
        <taxon>Bacteria</taxon>
        <taxon>Bacillati</taxon>
        <taxon>Cyanobacteriota</taxon>
        <taxon>Cyanophyceae</taxon>
        <taxon>Oscillatoriophycideae</taxon>
        <taxon>Chroococcales</taxon>
        <taxon>Aphanothecaceae</taxon>
        <taxon>Gloeothece</taxon>
        <taxon>Gloeothece citriformis</taxon>
    </lineage>
</organism>
<dbReference type="STRING" id="65393.PCC7424_1048"/>
<dbReference type="Proteomes" id="UP000002384">
    <property type="component" value="Chromosome"/>
</dbReference>
<feature type="region of interest" description="Disordered" evidence="2">
    <location>
        <begin position="292"/>
        <end position="311"/>
    </location>
</feature>
<evidence type="ECO:0000313" key="3">
    <source>
        <dbReference type="EMBL" id="ACK69502.1"/>
    </source>
</evidence>
<keyword evidence="1" id="KW-0175">Coiled coil</keyword>
<dbReference type="OrthoDB" id="428584at2"/>
<protein>
    <submittedName>
        <fullName evidence="3">Uncharacterized protein</fullName>
    </submittedName>
</protein>
<name>B7KJQ3_GLOC7</name>
<dbReference type="eggNOG" id="COG1196">
    <property type="taxonomic scope" value="Bacteria"/>
</dbReference>
<dbReference type="KEGG" id="cyc:PCC7424_1048"/>
<keyword evidence="4" id="KW-1185">Reference proteome</keyword>
<dbReference type="RefSeq" id="WP_012598448.1">
    <property type="nucleotide sequence ID" value="NC_011729.1"/>
</dbReference>
<dbReference type="HOGENOM" id="CLU_743394_0_0_3"/>
<evidence type="ECO:0000313" key="4">
    <source>
        <dbReference type="Proteomes" id="UP000002384"/>
    </source>
</evidence>
<gene>
    <name evidence="3" type="ordered locus">PCC7424_1048</name>
</gene>
<reference evidence="4" key="1">
    <citation type="journal article" date="2011" name="MBio">
        <title>Novel metabolic attributes of the genus Cyanothece, comprising a group of unicellular nitrogen-fixing Cyanobacteria.</title>
        <authorList>
            <person name="Bandyopadhyay A."/>
            <person name="Elvitigala T."/>
            <person name="Welsh E."/>
            <person name="Stockel J."/>
            <person name="Liberton M."/>
            <person name="Min H."/>
            <person name="Sherman L.A."/>
            <person name="Pakrasi H.B."/>
        </authorList>
    </citation>
    <scope>NUCLEOTIDE SEQUENCE [LARGE SCALE GENOMIC DNA]</scope>
    <source>
        <strain evidence="4">PCC 7424</strain>
    </source>
</reference>
<sequence length="372" mass="42492">MSESNKFPTSPNPPHLLPKVIYSPQEWSDCVELEPTPQQPISAELVEPIDLSFSETSSETPTENDVYSYNPQSEQLTENIDWFTLAHKLGQQNRELLKTVVELEQALAESQHQLQHQKLRAQNAEALLTQQTQQLTQTQGKRTQLIQELEQAQQLAQNQQVFIETLTQQLENTQHQTANLERECAFLKEDNNTKTQKLIFLEEQIQEFRSRLFRQQRYTLQYKAALDQCLNFPLTEIDNSLTVSSITSKEKSIQPWSSNSQTISPLSLSDSNSTLNSLEDVFFQPITVSFQEKDFDSTPDPNLLNSNPNTDEDEVDAFLDEFFASFEPEESPQPEPISKRVSSDWPSPVISPISSGQKSSSKIIDLPKFVRK</sequence>
<feature type="coiled-coil region" evidence="1">
    <location>
        <begin position="86"/>
        <end position="211"/>
    </location>
</feature>
<evidence type="ECO:0000256" key="2">
    <source>
        <dbReference type="SAM" id="MobiDB-lite"/>
    </source>
</evidence>
<dbReference type="EMBL" id="CP001291">
    <property type="protein sequence ID" value="ACK69502.1"/>
    <property type="molecule type" value="Genomic_DNA"/>
</dbReference>